<comment type="caution">
    <text evidence="1">The sequence shown here is derived from an EMBL/GenBank/DDBJ whole genome shotgun (WGS) entry which is preliminary data.</text>
</comment>
<proteinExistence type="predicted"/>
<dbReference type="EMBL" id="MGBR01000001">
    <property type="protein sequence ID" value="OGK73894.1"/>
    <property type="molecule type" value="Genomic_DNA"/>
</dbReference>
<evidence type="ECO:0000313" key="2">
    <source>
        <dbReference type="Proteomes" id="UP000177050"/>
    </source>
</evidence>
<gene>
    <name evidence="1" type="ORF">A3K52_03900</name>
</gene>
<reference evidence="1 2" key="1">
    <citation type="journal article" date="2016" name="Nat. Commun.">
        <title>Thousands of microbial genomes shed light on interconnected biogeochemical processes in an aquifer system.</title>
        <authorList>
            <person name="Anantharaman K."/>
            <person name="Brown C.T."/>
            <person name="Hug L.A."/>
            <person name="Sharon I."/>
            <person name="Castelle C.J."/>
            <person name="Probst A.J."/>
            <person name="Thomas B.C."/>
            <person name="Singh A."/>
            <person name="Wilkins M.J."/>
            <person name="Karaoz U."/>
            <person name="Brodie E.L."/>
            <person name="Williams K.H."/>
            <person name="Hubbard S.S."/>
            <person name="Banfield J.F."/>
        </authorList>
    </citation>
    <scope>NUCLEOTIDE SEQUENCE [LARGE SCALE GENOMIC DNA]</scope>
</reference>
<dbReference type="AlphaFoldDB" id="A0A1F7L1H0"/>
<accession>A0A1F7L1H0</accession>
<sequence>MESQGMVVARFRQRFYEDPLRDDQFVLQGGGDMELKFHHDDPALCKKVSIHIPEEIGIEQLMALSHTDRIGFRNILARLSQETGENHINPLALIVQTHSGLAPLVTRISQRDTYKLDQDGSKATIDTGFSYGAYPYLQVTNPVFGAVVLEKQPDILHVEVKAPEKTDRITTLLKEMESLSIGSKVRPRKSFAQLRESALKKTGRIIKEHSDHEIEAKLKVDITNGKLTLDDVLMQLYISAASNRLPGFRLSPQFPDIAVRTSDSALYSTYGWVDKNNKVHEVLTVIRVEGNPPVFWMKRKGDPQSTSADKTMVRTEKMEILKEPPDMDAILVDETQKAGQAVIKIGSFRKRKIAFKVEEIKTGRMFTVSLDEDRLEGAQESEPLRQLEIEYAETPQENIAGIPSDRTIQHASNQLQLALSELNLNGVKLTPTSERKIEWLYTHFLSLTL</sequence>
<organism evidence="1 2">
    <name type="scientific">Candidatus Roizmanbacteria bacterium RIFOXYD1_FULL_38_12</name>
    <dbReference type="NCBI Taxonomy" id="1802093"/>
    <lineage>
        <taxon>Bacteria</taxon>
        <taxon>Candidatus Roizmaniibacteriota</taxon>
    </lineage>
</organism>
<protein>
    <submittedName>
        <fullName evidence="1">Uncharacterized protein</fullName>
    </submittedName>
</protein>
<evidence type="ECO:0000313" key="1">
    <source>
        <dbReference type="EMBL" id="OGK73894.1"/>
    </source>
</evidence>
<dbReference type="Proteomes" id="UP000177050">
    <property type="component" value="Unassembled WGS sequence"/>
</dbReference>
<name>A0A1F7L1H0_9BACT</name>